<keyword evidence="5" id="KW-0326">Glycosidase</keyword>
<dbReference type="PANTHER" id="PTHR42715">
    <property type="entry name" value="BETA-GLUCOSIDASE"/>
    <property type="match status" value="1"/>
</dbReference>
<proteinExistence type="inferred from homology"/>
<dbReference type="SUPFAM" id="SSF52279">
    <property type="entry name" value="Beta-D-glucan exohydrolase, C-terminal domain"/>
    <property type="match status" value="1"/>
</dbReference>
<dbReference type="Pfam" id="PF01915">
    <property type="entry name" value="Glyco_hydro_3_C"/>
    <property type="match status" value="1"/>
</dbReference>
<dbReference type="FunFam" id="2.60.40.10:FF:000495">
    <property type="entry name" value="Periplasmic beta-glucosidase"/>
    <property type="match status" value="1"/>
</dbReference>
<dbReference type="EC" id="3.2.1.21" evidence="3"/>
<keyword evidence="8" id="KW-1185">Reference proteome</keyword>
<dbReference type="InterPro" id="IPR002772">
    <property type="entry name" value="Glyco_hydro_3_C"/>
</dbReference>
<dbReference type="InterPro" id="IPR050288">
    <property type="entry name" value="Cellulose_deg_GH3"/>
</dbReference>
<dbReference type="InterPro" id="IPR013783">
    <property type="entry name" value="Ig-like_fold"/>
</dbReference>
<comment type="similarity">
    <text evidence="2">Belongs to the glycosyl hydrolase 3 family.</text>
</comment>
<evidence type="ECO:0000256" key="1">
    <source>
        <dbReference type="ARBA" id="ARBA00000448"/>
    </source>
</evidence>
<dbReference type="SMART" id="SM01217">
    <property type="entry name" value="Fn3_like"/>
    <property type="match status" value="1"/>
</dbReference>
<dbReference type="Gene3D" id="3.40.50.1700">
    <property type="entry name" value="Glycoside hydrolase family 3 C-terminal domain"/>
    <property type="match status" value="1"/>
</dbReference>
<dbReference type="InterPro" id="IPR036881">
    <property type="entry name" value="Glyco_hydro_3_C_sf"/>
</dbReference>
<dbReference type="OrthoDB" id="3036196at2759"/>
<dbReference type="Pfam" id="PF14310">
    <property type="entry name" value="Fn3-like"/>
    <property type="match status" value="1"/>
</dbReference>
<comment type="caution">
    <text evidence="7">The sequence shown here is derived from an EMBL/GenBank/DDBJ whole genome shotgun (WGS) entry which is preliminary data.</text>
</comment>
<evidence type="ECO:0000256" key="4">
    <source>
        <dbReference type="ARBA" id="ARBA00022801"/>
    </source>
</evidence>
<dbReference type="GO" id="GO:0008422">
    <property type="term" value="F:beta-glucosidase activity"/>
    <property type="evidence" value="ECO:0007669"/>
    <property type="project" value="UniProtKB-EC"/>
</dbReference>
<dbReference type="EMBL" id="JAACJN010000108">
    <property type="protein sequence ID" value="KAF5372828.1"/>
    <property type="molecule type" value="Genomic_DNA"/>
</dbReference>
<name>A0A8H5GX95_9AGAR</name>
<dbReference type="GO" id="GO:0009251">
    <property type="term" value="P:glucan catabolic process"/>
    <property type="evidence" value="ECO:0007669"/>
    <property type="project" value="TreeGrafter"/>
</dbReference>
<evidence type="ECO:0000256" key="5">
    <source>
        <dbReference type="ARBA" id="ARBA00023295"/>
    </source>
</evidence>
<protein>
    <recommendedName>
        <fullName evidence="3">beta-glucosidase</fullName>
        <ecNumber evidence="3">3.2.1.21</ecNumber>
    </recommendedName>
</protein>
<dbReference type="Proteomes" id="UP000518752">
    <property type="component" value="Unassembled WGS sequence"/>
</dbReference>
<accession>A0A8H5GX95</accession>
<keyword evidence="4" id="KW-0378">Hydrolase</keyword>
<feature type="domain" description="Fibronectin type III-like" evidence="6">
    <location>
        <begin position="192"/>
        <end position="262"/>
    </location>
</feature>
<comment type="catalytic activity">
    <reaction evidence="1">
        <text>Hydrolysis of terminal, non-reducing beta-D-glucosyl residues with release of beta-D-glucose.</text>
        <dbReference type="EC" id="3.2.1.21"/>
    </reaction>
</comment>
<dbReference type="InterPro" id="IPR026891">
    <property type="entry name" value="Fn3-like"/>
</dbReference>
<evidence type="ECO:0000259" key="6">
    <source>
        <dbReference type="SMART" id="SM01217"/>
    </source>
</evidence>
<gene>
    <name evidence="7" type="ORF">D9757_011124</name>
</gene>
<sequence length="282" mass="32475">MEVCCGVHRFNTPEASWENFVDDNGNRLQWTLICLRLRNMRSEPREQELVDRAKAEYGDQFTKVFSGRGIADVLFGKVNPSAKLLITFPLVFSTYEDEVTLDIFRKRLEDVPSFPSYGDQGQEFGKVLYNEGIFVGYRGYQIKNLKPMFPFGFGLSYSKFEYSSLKCSAISSDGEFTVTFTIKNRSDVYGREVVQVYISDDHAPLPRPQQELKCFQRVGLQQGEIKSVEVHLDRDALGFYEDRQGEWVAEKGWFTVLVGSSSEDIKLKEKIELVHDLRWHGL</sequence>
<reference evidence="7 8" key="1">
    <citation type="journal article" date="2020" name="ISME J.">
        <title>Uncovering the hidden diversity of litter-decomposition mechanisms in mushroom-forming fungi.</title>
        <authorList>
            <person name="Floudas D."/>
            <person name="Bentzer J."/>
            <person name="Ahren D."/>
            <person name="Johansson T."/>
            <person name="Persson P."/>
            <person name="Tunlid A."/>
        </authorList>
    </citation>
    <scope>NUCLEOTIDE SEQUENCE [LARGE SCALE GENOMIC DNA]</scope>
    <source>
        <strain evidence="7 8">CBS 406.79</strain>
    </source>
</reference>
<evidence type="ECO:0000313" key="8">
    <source>
        <dbReference type="Proteomes" id="UP000518752"/>
    </source>
</evidence>
<organism evidence="7 8">
    <name type="scientific">Collybiopsis confluens</name>
    <dbReference type="NCBI Taxonomy" id="2823264"/>
    <lineage>
        <taxon>Eukaryota</taxon>
        <taxon>Fungi</taxon>
        <taxon>Dikarya</taxon>
        <taxon>Basidiomycota</taxon>
        <taxon>Agaricomycotina</taxon>
        <taxon>Agaricomycetes</taxon>
        <taxon>Agaricomycetidae</taxon>
        <taxon>Agaricales</taxon>
        <taxon>Marasmiineae</taxon>
        <taxon>Omphalotaceae</taxon>
        <taxon>Collybiopsis</taxon>
    </lineage>
</organism>
<dbReference type="AlphaFoldDB" id="A0A8H5GX95"/>
<evidence type="ECO:0000256" key="2">
    <source>
        <dbReference type="ARBA" id="ARBA00005336"/>
    </source>
</evidence>
<evidence type="ECO:0000313" key="7">
    <source>
        <dbReference type="EMBL" id="KAF5372828.1"/>
    </source>
</evidence>
<evidence type="ECO:0000256" key="3">
    <source>
        <dbReference type="ARBA" id="ARBA00012744"/>
    </source>
</evidence>
<dbReference type="Gene3D" id="2.60.40.10">
    <property type="entry name" value="Immunoglobulins"/>
    <property type="match status" value="1"/>
</dbReference>
<dbReference type="PANTHER" id="PTHR42715:SF3">
    <property type="entry name" value="BETA-GLUCOSIDASE B-RELATED"/>
    <property type="match status" value="1"/>
</dbReference>